<reference evidence="2 3" key="1">
    <citation type="submission" date="2018-11" db="EMBL/GenBank/DDBJ databases">
        <title>Rhodococcus spongicola sp. nov. and Rhodococcus xishaensis sp. nov. from marine sponges.</title>
        <authorList>
            <person name="Li L."/>
            <person name="Lin H.W."/>
        </authorList>
    </citation>
    <scope>NUCLEOTIDE SEQUENCE [LARGE SCALE GENOMIC DNA]</scope>
    <source>
        <strain evidence="2 3">CCTCC AB2014297</strain>
    </source>
</reference>
<evidence type="ECO:0000313" key="3">
    <source>
        <dbReference type="Proteomes" id="UP000286208"/>
    </source>
</evidence>
<accession>A0A438B790</accession>
<dbReference type="Gene3D" id="3.10.450.50">
    <property type="match status" value="1"/>
</dbReference>
<protein>
    <submittedName>
        <fullName evidence="2">Nuclear transport factor 2 family protein</fullName>
    </submittedName>
</protein>
<proteinExistence type="predicted"/>
<comment type="caution">
    <text evidence="2">The sequence shown here is derived from an EMBL/GenBank/DDBJ whole genome shotgun (WGS) entry which is preliminary data.</text>
</comment>
<keyword evidence="3" id="KW-1185">Reference proteome</keyword>
<sequence>MPNRTEICAAVQSYVEHLGNHDVDKLVDLFAEGAVQHEPLGARTYRGLDEIRAFDEANAKVPFSVSLLSPITVTGRFAAAQLRVHCDGMPDFASTDLFEFDQNCKIVSLSVVLDPEATV</sequence>
<evidence type="ECO:0000313" key="2">
    <source>
        <dbReference type="EMBL" id="RVW06831.1"/>
    </source>
</evidence>
<name>A0A438B790_9NOCA</name>
<dbReference type="SUPFAM" id="SSF54427">
    <property type="entry name" value="NTF2-like"/>
    <property type="match status" value="1"/>
</dbReference>
<dbReference type="InterPro" id="IPR037401">
    <property type="entry name" value="SnoaL-like"/>
</dbReference>
<dbReference type="AlphaFoldDB" id="A0A438B790"/>
<dbReference type="Proteomes" id="UP000286208">
    <property type="component" value="Unassembled WGS sequence"/>
</dbReference>
<dbReference type="EMBL" id="RKLP01000018">
    <property type="protein sequence ID" value="RVW06831.1"/>
    <property type="molecule type" value="Genomic_DNA"/>
</dbReference>
<gene>
    <name evidence="2" type="ORF">EGT67_24895</name>
</gene>
<dbReference type="RefSeq" id="WP_127918786.1">
    <property type="nucleotide sequence ID" value="NZ_RKLP01000018.1"/>
</dbReference>
<feature type="domain" description="SnoaL-like" evidence="1">
    <location>
        <begin position="11"/>
        <end position="108"/>
    </location>
</feature>
<organism evidence="2 3">
    <name type="scientific">Prescottella agglutinans</name>
    <dbReference type="NCBI Taxonomy" id="1644129"/>
    <lineage>
        <taxon>Bacteria</taxon>
        <taxon>Bacillati</taxon>
        <taxon>Actinomycetota</taxon>
        <taxon>Actinomycetes</taxon>
        <taxon>Mycobacteriales</taxon>
        <taxon>Nocardiaceae</taxon>
        <taxon>Prescottella</taxon>
    </lineage>
</organism>
<dbReference type="Pfam" id="PF12680">
    <property type="entry name" value="SnoaL_2"/>
    <property type="match status" value="1"/>
</dbReference>
<dbReference type="InterPro" id="IPR032710">
    <property type="entry name" value="NTF2-like_dom_sf"/>
</dbReference>
<dbReference type="OrthoDB" id="4463630at2"/>
<evidence type="ECO:0000259" key="1">
    <source>
        <dbReference type="Pfam" id="PF12680"/>
    </source>
</evidence>